<sequence>METIMGRDGVDLHLEGQGEQTLVMIHGWPDDYRLWDRQVAAFKSRYRCVRFSLPGFERGQPRQLRNMRQMLTALDSAIAQASPDKPVTLLLHDWGCFYGYQYAMRFPERVSRIIAVDVGDSGSRDHQLTARAKAMAAAYQLYLALSWKLGSFLGNPLTRMLAKALGAPAARSDIHSGMNFPYYWLWKGLLTGGKLGIRPVELTQPTLFLYGRNKPFHFHSQAWLERLNATPGSAVVEMETGHWVMVEQPERFNAQVLAWLEGECPQQVA</sequence>
<dbReference type="InterPro" id="IPR000639">
    <property type="entry name" value="Epox_hydrolase-like"/>
</dbReference>
<dbReference type="Pfam" id="PF12697">
    <property type="entry name" value="Abhydrolase_6"/>
    <property type="match status" value="1"/>
</dbReference>
<organism evidence="2 3">
    <name type="scientific">Ferrimonas sediminicola</name>
    <dbReference type="NCBI Taxonomy" id="2569538"/>
    <lineage>
        <taxon>Bacteria</taxon>
        <taxon>Pseudomonadati</taxon>
        <taxon>Pseudomonadota</taxon>
        <taxon>Gammaproteobacteria</taxon>
        <taxon>Alteromonadales</taxon>
        <taxon>Ferrimonadaceae</taxon>
        <taxon>Ferrimonas</taxon>
    </lineage>
</organism>
<comment type="caution">
    <text evidence="2">The sequence shown here is derived from an EMBL/GenBank/DDBJ whole genome shotgun (WGS) entry which is preliminary data.</text>
</comment>
<dbReference type="GO" id="GO:0016787">
    <property type="term" value="F:hydrolase activity"/>
    <property type="evidence" value="ECO:0007669"/>
    <property type="project" value="UniProtKB-KW"/>
</dbReference>
<dbReference type="InterPro" id="IPR029058">
    <property type="entry name" value="AB_hydrolase_fold"/>
</dbReference>
<dbReference type="Gene3D" id="3.40.50.1820">
    <property type="entry name" value="alpha/beta hydrolase"/>
    <property type="match status" value="1"/>
</dbReference>
<name>A0A4U1BHJ8_9GAMM</name>
<dbReference type="InterPro" id="IPR050266">
    <property type="entry name" value="AB_hydrolase_sf"/>
</dbReference>
<dbReference type="EMBL" id="SWCI01000002">
    <property type="protein sequence ID" value="TKB50534.1"/>
    <property type="molecule type" value="Genomic_DNA"/>
</dbReference>
<dbReference type="OrthoDB" id="5296151at2"/>
<dbReference type="SUPFAM" id="SSF53474">
    <property type="entry name" value="alpha/beta-Hydrolases"/>
    <property type="match status" value="1"/>
</dbReference>
<keyword evidence="2" id="KW-0378">Hydrolase</keyword>
<dbReference type="RefSeq" id="WP_136851995.1">
    <property type="nucleotide sequence ID" value="NZ_SWCI01000002.1"/>
</dbReference>
<evidence type="ECO:0000313" key="2">
    <source>
        <dbReference type="EMBL" id="TKB50534.1"/>
    </source>
</evidence>
<dbReference type="PRINTS" id="PR00412">
    <property type="entry name" value="EPOXHYDRLASE"/>
</dbReference>
<dbReference type="InterPro" id="IPR000073">
    <property type="entry name" value="AB_hydrolase_1"/>
</dbReference>
<proteinExistence type="predicted"/>
<protein>
    <submittedName>
        <fullName evidence="2">Alpha/beta hydrolase</fullName>
    </submittedName>
</protein>
<evidence type="ECO:0000259" key="1">
    <source>
        <dbReference type="Pfam" id="PF12697"/>
    </source>
</evidence>
<evidence type="ECO:0000313" key="3">
    <source>
        <dbReference type="Proteomes" id="UP000305674"/>
    </source>
</evidence>
<reference evidence="2 3" key="1">
    <citation type="submission" date="2019-04" db="EMBL/GenBank/DDBJ databases">
        <authorList>
            <person name="Hwang J.C."/>
        </authorList>
    </citation>
    <scope>NUCLEOTIDE SEQUENCE [LARGE SCALE GENOMIC DNA]</scope>
    <source>
        <strain evidence="2 3">IMCC35001</strain>
    </source>
</reference>
<dbReference type="Proteomes" id="UP000305674">
    <property type="component" value="Unassembled WGS sequence"/>
</dbReference>
<dbReference type="AlphaFoldDB" id="A0A4U1BHJ8"/>
<feature type="domain" description="AB hydrolase-1" evidence="1">
    <location>
        <begin position="22"/>
        <end position="254"/>
    </location>
</feature>
<accession>A0A4U1BHJ8</accession>
<dbReference type="PANTHER" id="PTHR43798">
    <property type="entry name" value="MONOACYLGLYCEROL LIPASE"/>
    <property type="match status" value="1"/>
</dbReference>
<keyword evidence="3" id="KW-1185">Reference proteome</keyword>
<gene>
    <name evidence="2" type="ORF">FCL40_05130</name>
</gene>